<evidence type="ECO:0000256" key="2">
    <source>
        <dbReference type="ARBA" id="ARBA00012528"/>
    </source>
</evidence>
<keyword evidence="6" id="KW-1185">Reference proteome</keyword>
<dbReference type="InterPro" id="IPR029787">
    <property type="entry name" value="Nucleotide_cyclase"/>
</dbReference>
<dbReference type="FunFam" id="3.30.70.270:FF:000001">
    <property type="entry name" value="Diguanylate cyclase domain protein"/>
    <property type="match status" value="1"/>
</dbReference>
<dbReference type="CDD" id="cd01949">
    <property type="entry name" value="GGDEF"/>
    <property type="match status" value="1"/>
</dbReference>
<dbReference type="EMBL" id="CP007151">
    <property type="protein sequence ID" value="AHI30019.1"/>
    <property type="molecule type" value="Genomic_DNA"/>
</dbReference>
<dbReference type="GO" id="GO:0052621">
    <property type="term" value="F:diguanylate cyclase activity"/>
    <property type="evidence" value="ECO:0007669"/>
    <property type="project" value="UniProtKB-EC"/>
</dbReference>
<name>W5YM96_9GAMM</name>
<dbReference type="NCBIfam" id="TIGR00254">
    <property type="entry name" value="GGDEF"/>
    <property type="match status" value="1"/>
</dbReference>
<accession>W5YM96</accession>
<dbReference type="STRING" id="1420916.AU14_05385"/>
<organism evidence="5 6">
    <name type="scientific">Marinobacter similis</name>
    <dbReference type="NCBI Taxonomy" id="1420916"/>
    <lineage>
        <taxon>Bacteria</taxon>
        <taxon>Pseudomonadati</taxon>
        <taxon>Pseudomonadota</taxon>
        <taxon>Gammaproteobacteria</taxon>
        <taxon>Pseudomonadales</taxon>
        <taxon>Marinobacteraceae</taxon>
        <taxon>Marinobacter</taxon>
    </lineage>
</organism>
<dbReference type="InterPro" id="IPR000160">
    <property type="entry name" value="GGDEF_dom"/>
</dbReference>
<dbReference type="InterPro" id="IPR043128">
    <property type="entry name" value="Rev_trsase/Diguanyl_cyclase"/>
</dbReference>
<evidence type="ECO:0000313" key="6">
    <source>
        <dbReference type="Proteomes" id="UP000061489"/>
    </source>
</evidence>
<evidence type="ECO:0000259" key="4">
    <source>
        <dbReference type="PROSITE" id="PS50887"/>
    </source>
</evidence>
<sequence>MINIITLDGERVAMALLRDVTYQRELEDRLTLESLTDEMTGFYNRKHFNARLEAQHSGFVRSGLPTSVIMFDFDHFKRINDQYGHAGGDLVLINAARMVQKELRPLDVGCRIGGEEFAIILPNTQLHSAVAFAERIRQLIETMEFTLDDFSFHATVTMGVASFASTDTSYDSLMKRADEALYVAR</sequence>
<dbReference type="GO" id="GO:0005886">
    <property type="term" value="C:plasma membrane"/>
    <property type="evidence" value="ECO:0007669"/>
    <property type="project" value="TreeGrafter"/>
</dbReference>
<protein>
    <recommendedName>
        <fullName evidence="2">diguanylate cyclase</fullName>
        <ecNumber evidence="2">2.7.7.65</ecNumber>
    </recommendedName>
</protein>
<dbReference type="SUPFAM" id="SSF55073">
    <property type="entry name" value="Nucleotide cyclase"/>
    <property type="match status" value="1"/>
</dbReference>
<dbReference type="SMART" id="SM00267">
    <property type="entry name" value="GGDEF"/>
    <property type="match status" value="1"/>
</dbReference>
<dbReference type="HOGENOM" id="CLU_000445_11_16_6"/>
<comment type="cofactor">
    <cofactor evidence="1">
        <name>Mg(2+)</name>
        <dbReference type="ChEBI" id="CHEBI:18420"/>
    </cofactor>
</comment>
<dbReference type="GO" id="GO:1902201">
    <property type="term" value="P:negative regulation of bacterial-type flagellum-dependent cell motility"/>
    <property type="evidence" value="ECO:0007669"/>
    <property type="project" value="TreeGrafter"/>
</dbReference>
<dbReference type="GO" id="GO:0043709">
    <property type="term" value="P:cell adhesion involved in single-species biofilm formation"/>
    <property type="evidence" value="ECO:0007669"/>
    <property type="project" value="TreeGrafter"/>
</dbReference>
<evidence type="ECO:0000313" key="5">
    <source>
        <dbReference type="EMBL" id="AHI30019.1"/>
    </source>
</evidence>
<dbReference type="KEGG" id="msx:AU14_05385"/>
<comment type="catalytic activity">
    <reaction evidence="3">
        <text>2 GTP = 3',3'-c-di-GMP + 2 diphosphate</text>
        <dbReference type="Rhea" id="RHEA:24898"/>
        <dbReference type="ChEBI" id="CHEBI:33019"/>
        <dbReference type="ChEBI" id="CHEBI:37565"/>
        <dbReference type="ChEBI" id="CHEBI:58805"/>
        <dbReference type="EC" id="2.7.7.65"/>
    </reaction>
</comment>
<dbReference type="Pfam" id="PF00990">
    <property type="entry name" value="GGDEF"/>
    <property type="match status" value="1"/>
</dbReference>
<dbReference type="PANTHER" id="PTHR45138:SF9">
    <property type="entry name" value="DIGUANYLATE CYCLASE DGCM-RELATED"/>
    <property type="match status" value="1"/>
</dbReference>
<dbReference type="PANTHER" id="PTHR45138">
    <property type="entry name" value="REGULATORY COMPONENTS OF SENSORY TRANSDUCTION SYSTEM"/>
    <property type="match status" value="1"/>
</dbReference>
<proteinExistence type="predicted"/>
<dbReference type="InterPro" id="IPR050469">
    <property type="entry name" value="Diguanylate_Cyclase"/>
</dbReference>
<dbReference type="Gene3D" id="3.30.70.270">
    <property type="match status" value="1"/>
</dbReference>
<dbReference type="Proteomes" id="UP000061489">
    <property type="component" value="Chromosome"/>
</dbReference>
<gene>
    <name evidence="5" type="ORF">AU14_05385</name>
</gene>
<dbReference type="AlphaFoldDB" id="W5YM96"/>
<evidence type="ECO:0000256" key="3">
    <source>
        <dbReference type="ARBA" id="ARBA00034247"/>
    </source>
</evidence>
<evidence type="ECO:0000256" key="1">
    <source>
        <dbReference type="ARBA" id="ARBA00001946"/>
    </source>
</evidence>
<dbReference type="PROSITE" id="PS50887">
    <property type="entry name" value="GGDEF"/>
    <property type="match status" value="1"/>
</dbReference>
<dbReference type="EC" id="2.7.7.65" evidence="2"/>
<reference evidence="5 6" key="1">
    <citation type="journal article" date="2014" name="Genome Announc.">
        <title>Draft Genome Sequences of Marinobacter similis A3d10T and Marinobacter salarius R9SW1T.</title>
        <authorList>
            <person name="Ivanova E.P."/>
            <person name="Ng H.J."/>
            <person name="Webb H.K."/>
            <person name="Feng G."/>
            <person name="Oshima K."/>
            <person name="Hattori M."/>
            <person name="Ohkuma M."/>
            <person name="Sergeev A.F."/>
            <person name="Mikhailov V.V."/>
            <person name="Crawford R.J."/>
            <person name="Sawabe T."/>
        </authorList>
    </citation>
    <scope>NUCLEOTIDE SEQUENCE [LARGE SCALE GENOMIC DNA]</scope>
    <source>
        <strain evidence="5 6">A3d10</strain>
    </source>
</reference>
<feature type="domain" description="GGDEF" evidence="4">
    <location>
        <begin position="64"/>
        <end position="185"/>
    </location>
</feature>